<evidence type="ECO:0000256" key="5">
    <source>
        <dbReference type="PIRNR" id="PIRNR000477"/>
    </source>
</evidence>
<evidence type="ECO:0000256" key="4">
    <source>
        <dbReference type="ARBA" id="ARBA00022679"/>
    </source>
</evidence>
<protein>
    <recommendedName>
        <fullName evidence="5">Purine nucleoside phosphorylase</fullName>
        <ecNumber evidence="5">2.4.2.1</ecNumber>
    </recommendedName>
    <alternativeName>
        <fullName evidence="5">Inosine-guanosine phosphorylase</fullName>
    </alternativeName>
</protein>
<keyword evidence="4 5" id="KW-0808">Transferase</keyword>
<dbReference type="Gene3D" id="3.40.50.1580">
    <property type="entry name" value="Nucleoside phosphorylase domain"/>
    <property type="match status" value="1"/>
</dbReference>
<name>A0A517NK70_9BACT</name>
<evidence type="ECO:0000256" key="6">
    <source>
        <dbReference type="PIRSR" id="PIRSR000477-2"/>
    </source>
</evidence>
<feature type="binding site" evidence="6">
    <location>
        <position position="210"/>
    </location>
    <ligand>
        <name>phosphate</name>
        <dbReference type="ChEBI" id="CHEBI:43474"/>
    </ligand>
</feature>
<organism evidence="8 9">
    <name type="scientific">Rubripirellula lacrimiformis</name>
    <dbReference type="NCBI Taxonomy" id="1930273"/>
    <lineage>
        <taxon>Bacteria</taxon>
        <taxon>Pseudomonadati</taxon>
        <taxon>Planctomycetota</taxon>
        <taxon>Planctomycetia</taxon>
        <taxon>Pirellulales</taxon>
        <taxon>Pirellulaceae</taxon>
        <taxon>Rubripirellula</taxon>
    </lineage>
</organism>
<dbReference type="KEGG" id="rlc:K227x_59480"/>
<dbReference type="EMBL" id="CP036525">
    <property type="protein sequence ID" value="QDT07520.1"/>
    <property type="molecule type" value="Genomic_DNA"/>
</dbReference>
<accession>A0A517NK70</accession>
<comment type="function">
    <text evidence="5">The purine nucleoside phosphorylases catalyze the phosphorolytic breakdown of the N-glycosidic bond in the beta-(deoxy)ribonucleoside molecules, with the formation of the corresponding free purine bases and pentose-1-phosphate.</text>
</comment>
<keyword evidence="3 5" id="KW-0328">Glycosyltransferase</keyword>
<comment type="pathway">
    <text evidence="1 5">Purine metabolism; purine nucleoside salvage.</text>
</comment>
<dbReference type="AlphaFoldDB" id="A0A517NK70"/>
<gene>
    <name evidence="8" type="primary">punA_1</name>
    <name evidence="8" type="ORF">K227x_59480</name>
</gene>
<dbReference type="InterPro" id="IPR000845">
    <property type="entry name" value="Nucleoside_phosphorylase_d"/>
</dbReference>
<dbReference type="RefSeq" id="WP_145175591.1">
    <property type="nucleotide sequence ID" value="NZ_CP036525.1"/>
</dbReference>
<dbReference type="PIRSF" id="PIRSF000477">
    <property type="entry name" value="PurNPase"/>
    <property type="match status" value="1"/>
</dbReference>
<dbReference type="UniPathway" id="UPA00606"/>
<sequence>MTPKISAAADWIQSRANLSPSAAIILGSGLGGLADKIEDPVAIPFGDIPGFGTSTAAGHRGQLVLGTIDAVPVVAMAGRFHRYEGWSNDDVTFPVDVMHAMGASRLIVSNAAGGVSPKLSVGDIVVIADHINFMTGTFAWNSKQSVPCFGRTHSGPTYDTAMSKTAMQVAVDTGFAAYRGTYLATFGPTYETRAEYRMMRKLGADVVGMSTVPEVLAASNRGMRVLGLSMVSNVANPDRPVKADHEEVLQAGRAAEVKMEAIVRAVLGLP</sequence>
<feature type="binding site" evidence="6">
    <location>
        <position position="191"/>
    </location>
    <ligand>
        <name>a purine D-ribonucleoside</name>
        <dbReference type="ChEBI" id="CHEBI:142355"/>
    </ligand>
</feature>
<dbReference type="CDD" id="cd09009">
    <property type="entry name" value="PNP-EcPNPII_like"/>
    <property type="match status" value="1"/>
</dbReference>
<feature type="binding site" evidence="6">
    <location>
        <position position="59"/>
    </location>
    <ligand>
        <name>phosphate</name>
        <dbReference type="ChEBI" id="CHEBI:43474"/>
    </ligand>
</feature>
<dbReference type="Proteomes" id="UP000318538">
    <property type="component" value="Chromosome"/>
</dbReference>
<feature type="binding site" evidence="6">
    <location>
        <begin position="79"/>
        <end position="81"/>
    </location>
    <ligand>
        <name>phosphate</name>
        <dbReference type="ChEBI" id="CHEBI:43474"/>
    </ligand>
</feature>
<dbReference type="EC" id="2.4.2.1" evidence="5"/>
<comment type="similarity">
    <text evidence="2 5">Belongs to the PNP/MTAP phosphorylase family.</text>
</comment>
<dbReference type="GO" id="GO:0004731">
    <property type="term" value="F:purine-nucleoside phosphorylase activity"/>
    <property type="evidence" value="ECO:0007669"/>
    <property type="project" value="UniProtKB-EC"/>
</dbReference>
<dbReference type="Pfam" id="PF01048">
    <property type="entry name" value="PNP_UDP_1"/>
    <property type="match status" value="1"/>
</dbReference>
<dbReference type="PANTHER" id="PTHR11904">
    <property type="entry name" value="METHYLTHIOADENOSINE/PURINE NUCLEOSIDE PHOSPHORYLASE"/>
    <property type="match status" value="1"/>
</dbReference>
<dbReference type="SUPFAM" id="SSF53167">
    <property type="entry name" value="Purine and uridine phosphorylases"/>
    <property type="match status" value="1"/>
</dbReference>
<dbReference type="InterPro" id="IPR011268">
    <property type="entry name" value="Purine_phosphorylase"/>
</dbReference>
<dbReference type="OrthoDB" id="1523230at2"/>
<evidence type="ECO:0000313" key="8">
    <source>
        <dbReference type="EMBL" id="QDT07520.1"/>
    </source>
</evidence>
<dbReference type="PANTHER" id="PTHR11904:SF9">
    <property type="entry name" value="PURINE NUCLEOSIDE PHOSPHORYLASE-RELATED"/>
    <property type="match status" value="1"/>
</dbReference>
<evidence type="ECO:0000256" key="3">
    <source>
        <dbReference type="ARBA" id="ARBA00022676"/>
    </source>
</evidence>
<dbReference type="NCBIfam" id="NF006054">
    <property type="entry name" value="PRK08202.1"/>
    <property type="match status" value="1"/>
</dbReference>
<evidence type="ECO:0000256" key="2">
    <source>
        <dbReference type="ARBA" id="ARBA00006751"/>
    </source>
</evidence>
<dbReference type="NCBIfam" id="TIGR01697">
    <property type="entry name" value="PNPH-PUNA-XAPA"/>
    <property type="match status" value="1"/>
</dbReference>
<evidence type="ECO:0000256" key="1">
    <source>
        <dbReference type="ARBA" id="ARBA00005058"/>
    </source>
</evidence>
<keyword evidence="9" id="KW-1185">Reference proteome</keyword>
<reference evidence="8 9" key="1">
    <citation type="submission" date="2019-02" db="EMBL/GenBank/DDBJ databases">
        <title>Deep-cultivation of Planctomycetes and their phenomic and genomic characterization uncovers novel biology.</title>
        <authorList>
            <person name="Wiegand S."/>
            <person name="Jogler M."/>
            <person name="Boedeker C."/>
            <person name="Pinto D."/>
            <person name="Vollmers J."/>
            <person name="Rivas-Marin E."/>
            <person name="Kohn T."/>
            <person name="Peeters S.H."/>
            <person name="Heuer A."/>
            <person name="Rast P."/>
            <person name="Oberbeckmann S."/>
            <person name="Bunk B."/>
            <person name="Jeske O."/>
            <person name="Meyerdierks A."/>
            <person name="Storesund J.E."/>
            <person name="Kallscheuer N."/>
            <person name="Luecker S."/>
            <person name="Lage O.M."/>
            <person name="Pohl T."/>
            <person name="Merkel B.J."/>
            <person name="Hornburger P."/>
            <person name="Mueller R.-W."/>
            <person name="Bruemmer F."/>
            <person name="Labrenz M."/>
            <person name="Spormann A.M."/>
            <person name="Op den Camp H."/>
            <person name="Overmann J."/>
            <person name="Amann R."/>
            <person name="Jetten M.S.M."/>
            <person name="Mascher T."/>
            <person name="Medema M.H."/>
            <person name="Devos D.P."/>
            <person name="Kaster A.-K."/>
            <person name="Ovreas L."/>
            <person name="Rohde M."/>
            <person name="Galperin M.Y."/>
            <person name="Jogler C."/>
        </authorList>
    </citation>
    <scope>NUCLEOTIDE SEQUENCE [LARGE SCALE GENOMIC DNA]</scope>
    <source>
        <strain evidence="8 9">K22_7</strain>
    </source>
</reference>
<dbReference type="GO" id="GO:0009116">
    <property type="term" value="P:nucleoside metabolic process"/>
    <property type="evidence" value="ECO:0007669"/>
    <property type="project" value="InterPro"/>
</dbReference>
<feature type="binding site" evidence="6">
    <location>
        <position position="233"/>
    </location>
    <ligand>
        <name>a purine D-ribonucleoside</name>
        <dbReference type="ChEBI" id="CHEBI:142355"/>
    </ligand>
</feature>
<dbReference type="GO" id="GO:0005737">
    <property type="term" value="C:cytoplasm"/>
    <property type="evidence" value="ECO:0007669"/>
    <property type="project" value="TreeGrafter"/>
</dbReference>
<evidence type="ECO:0000259" key="7">
    <source>
        <dbReference type="Pfam" id="PF01048"/>
    </source>
</evidence>
<feature type="domain" description="Nucleoside phosphorylase" evidence="7">
    <location>
        <begin position="23"/>
        <end position="267"/>
    </location>
</feature>
<dbReference type="InterPro" id="IPR035994">
    <property type="entry name" value="Nucleoside_phosphorylase_sf"/>
</dbReference>
<evidence type="ECO:0000313" key="9">
    <source>
        <dbReference type="Proteomes" id="UP000318538"/>
    </source>
</evidence>
<feature type="binding site" evidence="6">
    <location>
        <position position="28"/>
    </location>
    <ligand>
        <name>phosphate</name>
        <dbReference type="ChEBI" id="CHEBI:43474"/>
    </ligand>
</feature>
<feature type="binding site" evidence="6">
    <location>
        <position position="111"/>
    </location>
    <ligand>
        <name>phosphate</name>
        <dbReference type="ChEBI" id="CHEBI:43474"/>
    </ligand>
</feature>
<proteinExistence type="inferred from homology"/>